<gene>
    <name evidence="5" type="ORF">EGYM00392_LOCUS52710</name>
</gene>
<evidence type="ECO:0000256" key="1">
    <source>
        <dbReference type="SAM" id="Coils"/>
    </source>
</evidence>
<feature type="compositionally biased region" description="Basic and acidic residues" evidence="2">
    <location>
        <begin position="369"/>
        <end position="394"/>
    </location>
</feature>
<feature type="compositionally biased region" description="Acidic residues" evidence="2">
    <location>
        <begin position="215"/>
        <end position="225"/>
    </location>
</feature>
<keyword evidence="3" id="KW-0472">Membrane</keyword>
<feature type="domain" description="Letm1 RBD" evidence="4">
    <location>
        <begin position="661"/>
        <end position="731"/>
    </location>
</feature>
<dbReference type="AlphaFoldDB" id="A0A7S1NU99"/>
<feature type="region of interest" description="Disordered" evidence="2">
    <location>
        <begin position="341"/>
        <end position="394"/>
    </location>
</feature>
<feature type="compositionally biased region" description="Basic and acidic residues" evidence="2">
    <location>
        <begin position="226"/>
        <end position="239"/>
    </location>
</feature>
<sequence length="741" mass="83003">MNAQEFPQLSMRCMAHHIKNRSTGRGFVPVHSMCSAILVGMCVFVGLHTLQSTSINKSNAVNQVSASAISQSSTRMGFTNARQGTSQDPGIDMWSYNGGAASAVLTMPIGNVDQATLRNEMSRILPKVEQVSSVTTTIQYVVAAVLATVGAVYAVQKAQKSTTAPPGADEAMVISIIPHTAFAFSADGTRETANQSQPTAGSDSTATSTSPGPDGPDDDDDPESDSDTKRRNGSKVRDSADRLQRLKELAWVKEVKDDLTYAEFALTINPSIRRNHPPGYKIRRKVTGIDYFKIADKLDSSLARMERKKTWLIDVTEINALKARLRNTKKNVDELIVKMHELEQQADSEEDESGKKDGKEGTPSAAGKAEVDGTDKSKESDKDQTDADKKDKKDKDKPLRLELFVRDDGTVDWDGAMESGKELAVFGQEVWDRLNGRTEDGYRSLPENLFASDTDPLILKTKAELEALEQELETTTQARNAKQAVLWEARTTGEPVSNEARVELKALAQSVLELRRRVALQRLDLDMERICLYLEQEIEQSTSLRDQKMLVAEFGLLEKQLQSILAILRKFGDNEFIMDDIEESELELLAKEVAELKVRLGFEISGQSSIDWGKDMRTWWDENVSKFREGLAFYAKGTKMLFSDIVYALWLFKRTTEGYTLKAREVRTVRRTMKDFLTFIPTVIILLIPLSPIGHVLVFSFIQRFFPEFFPSSFSDRRQNLLKMYEEIEKKDPNQEAIGSQ</sequence>
<reference evidence="5" key="1">
    <citation type="submission" date="2021-01" db="EMBL/GenBank/DDBJ databases">
        <authorList>
            <person name="Corre E."/>
            <person name="Pelletier E."/>
            <person name="Niang G."/>
            <person name="Scheremetjew M."/>
            <person name="Finn R."/>
            <person name="Kale V."/>
            <person name="Holt S."/>
            <person name="Cochrane G."/>
            <person name="Meng A."/>
            <person name="Brown T."/>
            <person name="Cohen L."/>
        </authorList>
    </citation>
    <scope>NUCLEOTIDE SEQUENCE</scope>
    <source>
        <strain evidence="5">NIES-381</strain>
    </source>
</reference>
<dbReference type="EMBL" id="HBGA01144033">
    <property type="protein sequence ID" value="CAD9041535.1"/>
    <property type="molecule type" value="Transcribed_RNA"/>
</dbReference>
<keyword evidence="1" id="KW-0175">Coiled coil</keyword>
<dbReference type="GO" id="GO:0043022">
    <property type="term" value="F:ribosome binding"/>
    <property type="evidence" value="ECO:0007669"/>
    <property type="project" value="InterPro"/>
</dbReference>
<proteinExistence type="predicted"/>
<feature type="transmembrane region" description="Helical" evidence="3">
    <location>
        <begin position="676"/>
        <end position="702"/>
    </location>
</feature>
<accession>A0A7S1NU99</accession>
<evidence type="ECO:0000259" key="4">
    <source>
        <dbReference type="Pfam" id="PF07766"/>
    </source>
</evidence>
<dbReference type="InterPro" id="IPR033122">
    <property type="entry name" value="LETM1-like_RBD"/>
</dbReference>
<keyword evidence="3" id="KW-0812">Transmembrane</keyword>
<evidence type="ECO:0000313" key="5">
    <source>
        <dbReference type="EMBL" id="CAD9041535.1"/>
    </source>
</evidence>
<feature type="region of interest" description="Disordered" evidence="2">
    <location>
        <begin position="189"/>
        <end position="239"/>
    </location>
</feature>
<feature type="compositionally biased region" description="Low complexity" evidence="2">
    <location>
        <begin position="198"/>
        <end position="212"/>
    </location>
</feature>
<evidence type="ECO:0000256" key="3">
    <source>
        <dbReference type="SAM" id="Phobius"/>
    </source>
</evidence>
<organism evidence="5">
    <name type="scientific">Eutreptiella gymnastica</name>
    <dbReference type="NCBI Taxonomy" id="73025"/>
    <lineage>
        <taxon>Eukaryota</taxon>
        <taxon>Discoba</taxon>
        <taxon>Euglenozoa</taxon>
        <taxon>Euglenida</taxon>
        <taxon>Spirocuta</taxon>
        <taxon>Euglenophyceae</taxon>
        <taxon>Eutreptiales</taxon>
        <taxon>Eutreptiaceae</taxon>
        <taxon>Eutreptiella</taxon>
    </lineage>
</organism>
<name>A0A7S1NU99_9EUGL</name>
<evidence type="ECO:0000256" key="2">
    <source>
        <dbReference type="SAM" id="MobiDB-lite"/>
    </source>
</evidence>
<feature type="coiled-coil region" evidence="1">
    <location>
        <begin position="458"/>
        <end position="517"/>
    </location>
</feature>
<keyword evidence="3" id="KW-1133">Transmembrane helix</keyword>
<dbReference type="Pfam" id="PF07766">
    <property type="entry name" value="LETM1_RBD"/>
    <property type="match status" value="1"/>
</dbReference>
<protein>
    <recommendedName>
        <fullName evidence="4">Letm1 RBD domain-containing protein</fullName>
    </recommendedName>
</protein>